<reference evidence="2 3" key="1">
    <citation type="submission" date="2024-10" db="EMBL/GenBank/DDBJ databases">
        <title>The Natural Products Discovery Center: Release of the First 8490 Sequenced Strains for Exploring Actinobacteria Biosynthetic Diversity.</title>
        <authorList>
            <person name="Kalkreuter E."/>
            <person name="Kautsar S.A."/>
            <person name="Yang D."/>
            <person name="Bader C.D."/>
            <person name="Teijaro C.N."/>
            <person name="Fluegel L."/>
            <person name="Davis C.M."/>
            <person name="Simpson J.R."/>
            <person name="Lauterbach L."/>
            <person name="Steele A.D."/>
            <person name="Gui C."/>
            <person name="Meng S."/>
            <person name="Li G."/>
            <person name="Viehrig K."/>
            <person name="Ye F."/>
            <person name="Su P."/>
            <person name="Kiefer A.F."/>
            <person name="Nichols A."/>
            <person name="Cepeda A.J."/>
            <person name="Yan W."/>
            <person name="Fan B."/>
            <person name="Jiang Y."/>
            <person name="Adhikari A."/>
            <person name="Zheng C.-J."/>
            <person name="Schuster L."/>
            <person name="Cowan T.M."/>
            <person name="Smanski M.J."/>
            <person name="Chevrette M.G."/>
            <person name="De Carvalho L.P.S."/>
            <person name="Shen B."/>
        </authorList>
    </citation>
    <scope>NUCLEOTIDE SEQUENCE [LARGE SCALE GENOMIC DNA]</scope>
    <source>
        <strain evidence="2 3">NPDC003029</strain>
    </source>
</reference>
<evidence type="ECO:0000313" key="2">
    <source>
        <dbReference type="EMBL" id="MFF3338222.1"/>
    </source>
</evidence>
<organism evidence="2 3">
    <name type="scientific">Streptomyces flavidovirens</name>
    <dbReference type="NCBI Taxonomy" id="67298"/>
    <lineage>
        <taxon>Bacteria</taxon>
        <taxon>Bacillati</taxon>
        <taxon>Actinomycetota</taxon>
        <taxon>Actinomycetes</taxon>
        <taxon>Kitasatosporales</taxon>
        <taxon>Streptomycetaceae</taxon>
        <taxon>Streptomyces</taxon>
    </lineage>
</organism>
<evidence type="ECO:0000313" key="3">
    <source>
        <dbReference type="Proteomes" id="UP001601976"/>
    </source>
</evidence>
<dbReference type="Proteomes" id="UP001601976">
    <property type="component" value="Unassembled WGS sequence"/>
</dbReference>
<feature type="chain" id="PRO_5046009190" description="Secreted protein" evidence="1">
    <location>
        <begin position="20"/>
        <end position="141"/>
    </location>
</feature>
<dbReference type="EMBL" id="JBIAPK010000001">
    <property type="protein sequence ID" value="MFF3338222.1"/>
    <property type="molecule type" value="Genomic_DNA"/>
</dbReference>
<sequence length="141" mass="15398">MSRLGALSAAVLCAGLLSACGGAEKKADLADQDRFLREYVTLLNKADEDGLADLLDDHPRGKEDARARIKAYGGQKWDVTWNRTSEFPDVWRVRLTGTSGADNRPVKVVETVSWEDEHWLLTPLDGVVPKPPDAAETTPPG</sequence>
<evidence type="ECO:0008006" key="4">
    <source>
        <dbReference type="Google" id="ProtNLM"/>
    </source>
</evidence>
<dbReference type="InterPro" id="IPR032710">
    <property type="entry name" value="NTF2-like_dom_sf"/>
</dbReference>
<comment type="caution">
    <text evidence="2">The sequence shown here is derived from an EMBL/GenBank/DDBJ whole genome shotgun (WGS) entry which is preliminary data.</text>
</comment>
<feature type="signal peptide" evidence="1">
    <location>
        <begin position="1"/>
        <end position="19"/>
    </location>
</feature>
<name>A0ABW6RC58_9ACTN</name>
<proteinExistence type="predicted"/>
<accession>A0ABW6RC58</accession>
<evidence type="ECO:0000256" key="1">
    <source>
        <dbReference type="SAM" id="SignalP"/>
    </source>
</evidence>
<dbReference type="RefSeq" id="WP_355722053.1">
    <property type="nucleotide sequence ID" value="NZ_JBEXNP010000011.1"/>
</dbReference>
<protein>
    <recommendedName>
        <fullName evidence="4">Secreted protein</fullName>
    </recommendedName>
</protein>
<keyword evidence="1" id="KW-0732">Signal</keyword>
<gene>
    <name evidence="2" type="ORF">ACFYWW_05710</name>
</gene>
<dbReference type="SUPFAM" id="SSF54427">
    <property type="entry name" value="NTF2-like"/>
    <property type="match status" value="1"/>
</dbReference>
<dbReference type="PROSITE" id="PS51257">
    <property type="entry name" value="PROKAR_LIPOPROTEIN"/>
    <property type="match status" value="1"/>
</dbReference>
<keyword evidence="3" id="KW-1185">Reference proteome</keyword>